<feature type="signal peptide" evidence="7">
    <location>
        <begin position="1"/>
        <end position="21"/>
    </location>
</feature>
<evidence type="ECO:0000259" key="8">
    <source>
        <dbReference type="PROSITE" id="PS50038"/>
    </source>
</evidence>
<dbReference type="PANTHER" id="PTHR42058">
    <property type="entry name" value="G_PROTEIN_RECEP_F2_4 DOMAIN-CONTAINING PROTEIN"/>
    <property type="match status" value="1"/>
</dbReference>
<evidence type="ECO:0000256" key="5">
    <source>
        <dbReference type="ARBA" id="ARBA00023157"/>
    </source>
</evidence>
<dbReference type="GO" id="GO:0016020">
    <property type="term" value="C:membrane"/>
    <property type="evidence" value="ECO:0007669"/>
    <property type="project" value="UniProtKB-SubCell"/>
</dbReference>
<dbReference type="SUPFAM" id="SSF63501">
    <property type="entry name" value="Frizzled cysteine-rich domain"/>
    <property type="match status" value="1"/>
</dbReference>
<dbReference type="PROSITE" id="PS50261">
    <property type="entry name" value="G_PROTEIN_RECEP_F2_4"/>
    <property type="match status" value="1"/>
</dbReference>
<dbReference type="GO" id="GO:0007166">
    <property type="term" value="P:cell surface receptor signaling pathway"/>
    <property type="evidence" value="ECO:0007669"/>
    <property type="project" value="InterPro"/>
</dbReference>
<dbReference type="Gene3D" id="1.10.2000.10">
    <property type="entry name" value="Frizzled cysteine-rich domain"/>
    <property type="match status" value="1"/>
</dbReference>
<feature type="transmembrane region" description="Helical" evidence="6">
    <location>
        <begin position="376"/>
        <end position="400"/>
    </location>
</feature>
<dbReference type="InterPro" id="IPR053247">
    <property type="entry name" value="GPCR_GPR1/git3-like"/>
</dbReference>
<evidence type="ECO:0000256" key="4">
    <source>
        <dbReference type="ARBA" id="ARBA00023136"/>
    </source>
</evidence>
<proteinExistence type="predicted"/>
<sequence>MAHRWRVALLSFLCLFGLVTSQNVTSCQPYPATGLCSAYVNYSVYAPAGIAAVEASLSSSGLLQLQKLQNVDPSCVDTYFRYVCSASYPRCSAPTLLPGCLSTCQEVNATCGLVFGLMNTTNYLPNCNAPLPGTNITLQGDNSCNLLQPLVSAHSGLNMSAIPDSYIFPVCPPPFLPDPVARADPTKSTSKLTCRHGCCIPCPFQNYFYYEGWVEHAYMATDIIRSVSAVCSLFIVVSYLVLPDKRRHPSLLILHMSIAIFIFSFVAFFPLGDPRRIQCHDAVTVSTQENNVLCAAQGSLLIFGSLGTVCWCAALIINLHLHTVWNYNFFHRRYWLLYIICWGIPAAFMGVCLGLKQVEFVFTNLCLVSLDQIFNFFFYPMAAIVVPSFVIHIFTFLYIARIAFREGIESDMSQSFSNASVGRTQRFARHKHVIQAVHIQWRALLLAIISCVTVLFYWVFYFTQLRRVTTMVNDSSVVNNWIGCMINPQSANQDSCVSIIADYVPPFGFMIAAEALVSVIGIWLVIIFAKRSLFIEWNDLIYNVRVYFGGRDRAEKHGEQFFQL</sequence>
<feature type="transmembrane region" description="Helical" evidence="6">
    <location>
        <begin position="300"/>
        <end position="322"/>
    </location>
</feature>
<evidence type="ECO:0000259" key="9">
    <source>
        <dbReference type="PROSITE" id="PS50261"/>
    </source>
</evidence>
<dbReference type="STRING" id="101127.A0A1X2GIF8"/>
<dbReference type="InterPro" id="IPR017981">
    <property type="entry name" value="GPCR_2-like_7TM"/>
</dbReference>
<feature type="domain" description="G-protein coupled receptors family 2 profile 2" evidence="9">
    <location>
        <begin position="217"/>
        <end position="405"/>
    </location>
</feature>
<feature type="transmembrane region" description="Helical" evidence="6">
    <location>
        <begin position="507"/>
        <end position="529"/>
    </location>
</feature>
<feature type="transmembrane region" description="Helical" evidence="6">
    <location>
        <begin position="439"/>
        <end position="460"/>
    </location>
</feature>
<feature type="transmembrane region" description="Helical" evidence="6">
    <location>
        <begin position="334"/>
        <end position="356"/>
    </location>
</feature>
<keyword evidence="11" id="KW-1185">Reference proteome</keyword>
<evidence type="ECO:0000256" key="7">
    <source>
        <dbReference type="SAM" id="SignalP"/>
    </source>
</evidence>
<keyword evidence="2 6" id="KW-0812">Transmembrane</keyword>
<evidence type="ECO:0008006" key="12">
    <source>
        <dbReference type="Google" id="ProtNLM"/>
    </source>
</evidence>
<dbReference type="AlphaFoldDB" id="A0A1X2GIF8"/>
<protein>
    <recommendedName>
        <fullName evidence="12">G-protein coupled receptors family 2 profile 2 domain-containing protein</fullName>
    </recommendedName>
</protein>
<organism evidence="10 11">
    <name type="scientific">Hesseltinella vesiculosa</name>
    <dbReference type="NCBI Taxonomy" id="101127"/>
    <lineage>
        <taxon>Eukaryota</taxon>
        <taxon>Fungi</taxon>
        <taxon>Fungi incertae sedis</taxon>
        <taxon>Mucoromycota</taxon>
        <taxon>Mucoromycotina</taxon>
        <taxon>Mucoromycetes</taxon>
        <taxon>Mucorales</taxon>
        <taxon>Cunninghamellaceae</taxon>
        <taxon>Hesseltinella</taxon>
    </lineage>
</organism>
<dbReference type="OrthoDB" id="26203at2759"/>
<dbReference type="EMBL" id="MCGT01000013">
    <property type="protein sequence ID" value="ORX54543.1"/>
    <property type="molecule type" value="Genomic_DNA"/>
</dbReference>
<feature type="transmembrane region" description="Helical" evidence="6">
    <location>
        <begin position="223"/>
        <end position="242"/>
    </location>
</feature>
<feature type="transmembrane region" description="Helical" evidence="6">
    <location>
        <begin position="251"/>
        <end position="271"/>
    </location>
</feature>
<dbReference type="InterPro" id="IPR000832">
    <property type="entry name" value="GPCR_2_secretin-like"/>
</dbReference>
<comment type="caution">
    <text evidence="10">The sequence shown here is derived from an EMBL/GenBank/DDBJ whole genome shotgun (WGS) entry which is preliminary data.</text>
</comment>
<dbReference type="PANTHER" id="PTHR42058:SF1">
    <property type="entry name" value="G-PROTEIN COUPLED RECEPTORS FAMILY 2 PROFILE 2 DOMAIN-CONTAINING PROTEIN"/>
    <property type="match status" value="1"/>
</dbReference>
<evidence type="ECO:0000256" key="6">
    <source>
        <dbReference type="SAM" id="Phobius"/>
    </source>
</evidence>
<dbReference type="Proteomes" id="UP000242146">
    <property type="component" value="Unassembled WGS sequence"/>
</dbReference>
<feature type="domain" description="FZ" evidence="8">
    <location>
        <begin position="22"/>
        <end position="147"/>
    </location>
</feature>
<evidence type="ECO:0000256" key="3">
    <source>
        <dbReference type="ARBA" id="ARBA00022989"/>
    </source>
</evidence>
<dbReference type="InterPro" id="IPR020067">
    <property type="entry name" value="Frizzled_dom"/>
</dbReference>
<keyword evidence="7" id="KW-0732">Signal</keyword>
<evidence type="ECO:0000256" key="1">
    <source>
        <dbReference type="ARBA" id="ARBA00004141"/>
    </source>
</evidence>
<keyword evidence="5" id="KW-1015">Disulfide bond</keyword>
<dbReference type="GO" id="GO:0004930">
    <property type="term" value="F:G protein-coupled receptor activity"/>
    <property type="evidence" value="ECO:0007669"/>
    <property type="project" value="InterPro"/>
</dbReference>
<feature type="chain" id="PRO_5013253554" description="G-protein coupled receptors family 2 profile 2 domain-containing protein" evidence="7">
    <location>
        <begin position="22"/>
        <end position="564"/>
    </location>
</feature>
<comment type="subcellular location">
    <subcellularLocation>
        <location evidence="1">Membrane</location>
        <topology evidence="1">Multi-pass membrane protein</topology>
    </subcellularLocation>
</comment>
<dbReference type="InterPro" id="IPR036790">
    <property type="entry name" value="Frizzled_dom_sf"/>
</dbReference>
<gene>
    <name evidence="10" type="ORF">DM01DRAFT_1407379</name>
</gene>
<evidence type="ECO:0000313" key="11">
    <source>
        <dbReference type="Proteomes" id="UP000242146"/>
    </source>
</evidence>
<evidence type="ECO:0000256" key="2">
    <source>
        <dbReference type="ARBA" id="ARBA00022692"/>
    </source>
</evidence>
<dbReference type="Gene3D" id="1.20.1070.10">
    <property type="entry name" value="Rhodopsin 7-helix transmembrane proteins"/>
    <property type="match status" value="1"/>
</dbReference>
<keyword evidence="3 6" id="KW-1133">Transmembrane helix</keyword>
<name>A0A1X2GIF8_9FUNG</name>
<keyword evidence="4 6" id="KW-0472">Membrane</keyword>
<accession>A0A1X2GIF8</accession>
<dbReference type="Pfam" id="PF00002">
    <property type="entry name" value="7tm_2"/>
    <property type="match status" value="1"/>
</dbReference>
<reference evidence="10 11" key="1">
    <citation type="submission" date="2016-07" db="EMBL/GenBank/DDBJ databases">
        <title>Pervasive Adenine N6-methylation of Active Genes in Fungi.</title>
        <authorList>
            <consortium name="DOE Joint Genome Institute"/>
            <person name="Mondo S.J."/>
            <person name="Dannebaum R.O."/>
            <person name="Kuo R.C."/>
            <person name="Labutti K."/>
            <person name="Haridas S."/>
            <person name="Kuo A."/>
            <person name="Salamov A."/>
            <person name="Ahrendt S.R."/>
            <person name="Lipzen A."/>
            <person name="Sullivan W."/>
            <person name="Andreopoulos W.B."/>
            <person name="Clum A."/>
            <person name="Lindquist E."/>
            <person name="Daum C."/>
            <person name="Ramamoorthy G.K."/>
            <person name="Gryganskyi A."/>
            <person name="Culley D."/>
            <person name="Magnuson J.K."/>
            <person name="James T.Y."/>
            <person name="O'Malley M.A."/>
            <person name="Stajich J.E."/>
            <person name="Spatafora J.W."/>
            <person name="Visel A."/>
            <person name="Grigoriev I.V."/>
        </authorList>
    </citation>
    <scope>NUCLEOTIDE SEQUENCE [LARGE SCALE GENOMIC DNA]</scope>
    <source>
        <strain evidence="10 11">NRRL 3301</strain>
    </source>
</reference>
<evidence type="ECO:0000313" key="10">
    <source>
        <dbReference type="EMBL" id="ORX54543.1"/>
    </source>
</evidence>
<dbReference type="PROSITE" id="PS50038">
    <property type="entry name" value="FZ"/>
    <property type="match status" value="1"/>
</dbReference>